<dbReference type="Proteomes" id="UP000050509">
    <property type="component" value="Unassembled WGS sequence"/>
</dbReference>
<dbReference type="AlphaFoldDB" id="A0A0P9F7T2"/>
<dbReference type="EMBL" id="LJCR01000484">
    <property type="protein sequence ID" value="KPV52622.1"/>
    <property type="molecule type" value="Genomic_DNA"/>
</dbReference>
<reference evidence="1 2" key="1">
    <citation type="submission" date="2015-09" db="EMBL/GenBank/DDBJ databases">
        <title>Draft genome sequence of Kouleothrix aurantiaca JCM 19913.</title>
        <authorList>
            <person name="Hemp J."/>
        </authorList>
    </citation>
    <scope>NUCLEOTIDE SEQUENCE [LARGE SCALE GENOMIC DNA]</scope>
    <source>
        <strain evidence="1 2">COM-B</strain>
    </source>
</reference>
<keyword evidence="2" id="KW-1185">Reference proteome</keyword>
<organism evidence="1 2">
    <name type="scientific">Kouleothrix aurantiaca</name>
    <dbReference type="NCBI Taxonomy" id="186479"/>
    <lineage>
        <taxon>Bacteria</taxon>
        <taxon>Bacillati</taxon>
        <taxon>Chloroflexota</taxon>
        <taxon>Chloroflexia</taxon>
        <taxon>Chloroflexales</taxon>
        <taxon>Roseiflexineae</taxon>
        <taxon>Roseiflexaceae</taxon>
        <taxon>Kouleothrix</taxon>
    </lineage>
</organism>
<protein>
    <submittedName>
        <fullName evidence="1">Uncharacterized protein</fullName>
    </submittedName>
</protein>
<evidence type="ECO:0000313" key="1">
    <source>
        <dbReference type="EMBL" id="KPV52622.1"/>
    </source>
</evidence>
<accession>A0A0P9F7T2</accession>
<name>A0A0P9F7T2_9CHLR</name>
<feature type="non-terminal residue" evidence="1">
    <location>
        <position position="224"/>
    </location>
</feature>
<gene>
    <name evidence="1" type="ORF">SE17_14370</name>
</gene>
<comment type="caution">
    <text evidence="1">The sequence shown here is derived from an EMBL/GenBank/DDBJ whole genome shotgun (WGS) entry which is preliminary data.</text>
</comment>
<evidence type="ECO:0000313" key="2">
    <source>
        <dbReference type="Proteomes" id="UP000050509"/>
    </source>
</evidence>
<sequence length="224" mass="24762">MTELLTPPAHTALSGLELPIARLRVTLRLLDATTLPPYKGAMLRGGFGYAFQRASCPQSCWGHSDSCAVGALCPYRWIFETPHPPGVAHLHDLQDIPRPFVIEPPLDQKRAYAAGDALEFGLVLFGRAIDHLAYFLYSFEQLGRMGLGREQARARLERVEVLRPWEPTGVAVYSEGRATAEAARLRGDSVGYIYNAACIAERAARLPRDLRISLPTPLRIKARG</sequence>
<proteinExistence type="predicted"/>